<evidence type="ECO:0000313" key="1">
    <source>
        <dbReference type="EMBL" id="QZO00623.1"/>
    </source>
</evidence>
<protein>
    <submittedName>
        <fullName evidence="1">Helix-turn-helix domain-containing protein</fullName>
    </submittedName>
</protein>
<sequence>MTRDPRVARLERAGAILGKTWQSRLAAAAGISPALMSSIVSGERRMTEEVEAKIAVALHVGVTPGLRRAADALDAIATEMEADLSLSPALELTADGPSLGDPQ</sequence>
<dbReference type="CDD" id="cd00093">
    <property type="entry name" value="HTH_XRE"/>
    <property type="match status" value="1"/>
</dbReference>
<dbReference type="GO" id="GO:0003677">
    <property type="term" value="F:DNA binding"/>
    <property type="evidence" value="ECO:0007669"/>
    <property type="project" value="InterPro"/>
</dbReference>
<dbReference type="Gene3D" id="1.10.260.40">
    <property type="entry name" value="lambda repressor-like DNA-binding domains"/>
    <property type="match status" value="1"/>
</dbReference>
<gene>
    <name evidence="1" type="ORF">K6K41_02600</name>
</gene>
<dbReference type="InterPro" id="IPR010982">
    <property type="entry name" value="Lambda_DNA-bd_dom_sf"/>
</dbReference>
<dbReference type="EMBL" id="CP081869">
    <property type="protein sequence ID" value="QZO00623.1"/>
    <property type="molecule type" value="Genomic_DNA"/>
</dbReference>
<accession>A0A9E6R9E3</accession>
<organism evidence="1 2">
    <name type="scientific">Chenggangzhangella methanolivorans</name>
    <dbReference type="NCBI Taxonomy" id="1437009"/>
    <lineage>
        <taxon>Bacteria</taxon>
        <taxon>Pseudomonadati</taxon>
        <taxon>Pseudomonadota</taxon>
        <taxon>Alphaproteobacteria</taxon>
        <taxon>Hyphomicrobiales</taxon>
        <taxon>Methylopilaceae</taxon>
        <taxon>Chenggangzhangella</taxon>
    </lineage>
</organism>
<reference evidence="1" key="1">
    <citation type="submission" date="2021-08" db="EMBL/GenBank/DDBJ databases">
        <authorList>
            <person name="Zhang H."/>
            <person name="Xu M."/>
            <person name="Yu Z."/>
            <person name="Yang L."/>
            <person name="Cai Y."/>
        </authorList>
    </citation>
    <scope>NUCLEOTIDE SEQUENCE</scope>
    <source>
        <strain evidence="1">CHL1</strain>
    </source>
</reference>
<dbReference type="KEGG" id="cmet:K6K41_02600"/>
<dbReference type="AlphaFoldDB" id="A0A9E6R9E3"/>
<proteinExistence type="predicted"/>
<dbReference type="RefSeq" id="WP_261403794.1">
    <property type="nucleotide sequence ID" value="NZ_CP081869.1"/>
</dbReference>
<dbReference type="SUPFAM" id="SSF47413">
    <property type="entry name" value="lambda repressor-like DNA-binding domains"/>
    <property type="match status" value="1"/>
</dbReference>
<evidence type="ECO:0000313" key="2">
    <source>
        <dbReference type="Proteomes" id="UP000825701"/>
    </source>
</evidence>
<dbReference type="Proteomes" id="UP000825701">
    <property type="component" value="Chromosome"/>
</dbReference>
<keyword evidence="2" id="KW-1185">Reference proteome</keyword>
<dbReference type="InterPro" id="IPR001387">
    <property type="entry name" value="Cro/C1-type_HTH"/>
</dbReference>
<name>A0A9E6R9E3_9HYPH</name>